<evidence type="ECO:0000313" key="3">
    <source>
        <dbReference type="Proteomes" id="UP001321486"/>
    </source>
</evidence>
<evidence type="ECO:0000313" key="2">
    <source>
        <dbReference type="EMBL" id="BDZ52666.1"/>
    </source>
</evidence>
<sequence length="125" mass="13796">MTYTDLAALREDHERQGGTFFATAESHNDLIVGRLRHGRFIVVREMNESYRGLGVFAGEAPHVWAIYLVTRTSRIVRLGHEAEEASAEHYIERVADIPMSSSPSRDLLPSSSAGAWADATAAPSR</sequence>
<geneLocation type="plasmid" evidence="2 3">
    <name>pNBRC108728a</name>
</geneLocation>
<feature type="region of interest" description="Disordered" evidence="1">
    <location>
        <begin position="101"/>
        <end position="125"/>
    </location>
</feature>
<keyword evidence="3" id="KW-1185">Reference proteome</keyword>
<evidence type="ECO:0000256" key="1">
    <source>
        <dbReference type="SAM" id="MobiDB-lite"/>
    </source>
</evidence>
<proteinExistence type="predicted"/>
<keyword evidence="2" id="KW-0614">Plasmid</keyword>
<reference evidence="3" key="1">
    <citation type="journal article" date="2019" name="Int. J. Syst. Evol. Microbiol.">
        <title>The Global Catalogue of Microorganisms (GCM) 10K type strain sequencing project: providing services to taxonomists for standard genome sequencing and annotation.</title>
        <authorList>
            <consortium name="The Broad Institute Genomics Platform"/>
            <consortium name="The Broad Institute Genome Sequencing Center for Infectious Disease"/>
            <person name="Wu L."/>
            <person name="Ma J."/>
        </authorList>
    </citation>
    <scope>NUCLEOTIDE SEQUENCE [LARGE SCALE GENOMIC DNA]</scope>
    <source>
        <strain evidence="3">NBRC 108728</strain>
    </source>
</reference>
<organism evidence="2 3">
    <name type="scientific">Frondihabitans sucicola</name>
    <dbReference type="NCBI Taxonomy" id="1268041"/>
    <lineage>
        <taxon>Bacteria</taxon>
        <taxon>Bacillati</taxon>
        <taxon>Actinomycetota</taxon>
        <taxon>Actinomycetes</taxon>
        <taxon>Micrococcales</taxon>
        <taxon>Microbacteriaceae</taxon>
        <taxon>Frondihabitans</taxon>
    </lineage>
</organism>
<dbReference type="RefSeq" id="WP_286346949.1">
    <property type="nucleotide sequence ID" value="NZ_AP027733.1"/>
</dbReference>
<dbReference type="Proteomes" id="UP001321486">
    <property type="component" value="Plasmid pNBRC108728a"/>
</dbReference>
<gene>
    <name evidence="2" type="ORF">GCM10025867_49070</name>
</gene>
<name>A0ABM8GW13_9MICO</name>
<protein>
    <submittedName>
        <fullName evidence="2">Uncharacterized protein</fullName>
    </submittedName>
</protein>
<accession>A0ABM8GW13</accession>
<dbReference type="EMBL" id="AP027733">
    <property type="protein sequence ID" value="BDZ52666.1"/>
    <property type="molecule type" value="Genomic_DNA"/>
</dbReference>